<feature type="domain" description="Restriction endonuclease type IV Mrr" evidence="3">
    <location>
        <begin position="139"/>
        <end position="250"/>
    </location>
</feature>
<evidence type="ECO:0000256" key="2">
    <source>
        <dbReference type="SAM" id="Phobius"/>
    </source>
</evidence>
<evidence type="ECO:0000256" key="1">
    <source>
        <dbReference type="SAM" id="MobiDB-lite"/>
    </source>
</evidence>
<dbReference type="Gene3D" id="3.40.1350.10">
    <property type="match status" value="1"/>
</dbReference>
<sequence length="262" mass="27784">MRRDRRFDLRKTTWFFVLLAIAVCLLATVVRLAAGVVERRPLWAAVLAVLAVAGVLLWQPGRGRLSARRCARRAARALEAGAEAASDSLQLTAVGQAAVPDAGHAEDRLPAQVPSATVAASGGGEEPTILLDSHDPYTELDPDGFEQAIAELCVREGCGEVEVVGGAGDLGADVVAVTAEGLRVVIQCKQYGDTNKVGSQDMQRFGGTCFTIHEADVAALVTTSEFTTPALDYARQCGIVCVDRDGLEAWREGTGPSPWDPR</sequence>
<organism evidence="4 5">
    <name type="scientific">Streptomyces malaysiense</name>
    <dbReference type="NCBI Taxonomy" id="1428626"/>
    <lineage>
        <taxon>Bacteria</taxon>
        <taxon>Bacillati</taxon>
        <taxon>Actinomycetota</taxon>
        <taxon>Actinomycetes</taxon>
        <taxon>Kitasatosporales</taxon>
        <taxon>Streptomycetaceae</taxon>
        <taxon>Streptomyces</taxon>
    </lineage>
</organism>
<proteinExistence type="predicted"/>
<dbReference type="InterPro" id="IPR011856">
    <property type="entry name" value="tRNA_endonuc-like_dom_sf"/>
</dbReference>
<dbReference type="GO" id="GO:0009307">
    <property type="term" value="P:DNA restriction-modification system"/>
    <property type="evidence" value="ECO:0007669"/>
    <property type="project" value="InterPro"/>
</dbReference>
<dbReference type="InterPro" id="IPR007560">
    <property type="entry name" value="Restrct_endonuc_IV_Mrr"/>
</dbReference>
<keyword evidence="4" id="KW-0255">Endonuclease</keyword>
<dbReference type="InterPro" id="IPR011335">
    <property type="entry name" value="Restrct_endonuc-II-like"/>
</dbReference>
<protein>
    <submittedName>
        <fullName evidence="4">Restriction endonuclease</fullName>
    </submittedName>
</protein>
<accession>A0A1J4QB61</accession>
<comment type="caution">
    <text evidence="4">The sequence shown here is derived from an EMBL/GenBank/DDBJ whole genome shotgun (WGS) entry which is preliminary data.</text>
</comment>
<keyword evidence="2" id="KW-1133">Transmembrane helix</keyword>
<dbReference type="AlphaFoldDB" id="A0A1J4QB61"/>
<dbReference type="GO" id="GO:0003677">
    <property type="term" value="F:DNA binding"/>
    <property type="evidence" value="ECO:0007669"/>
    <property type="project" value="InterPro"/>
</dbReference>
<reference evidence="4" key="1">
    <citation type="submission" date="2016-10" db="EMBL/GenBank/DDBJ databases">
        <title>Genome sequence of Streptomyces malaysiense MUSC 136.</title>
        <authorList>
            <person name="Lee L.-H."/>
            <person name="Ser H.-L."/>
        </authorList>
    </citation>
    <scope>NUCLEOTIDE SEQUENCE [LARGE SCALE GENOMIC DNA]</scope>
    <source>
        <strain evidence="4">MUSC 136</strain>
    </source>
</reference>
<dbReference type="Proteomes" id="UP000034838">
    <property type="component" value="Unassembled WGS sequence"/>
</dbReference>
<dbReference type="PANTHER" id="PTHR30015:SF6">
    <property type="entry name" value="SLL1429 PROTEIN"/>
    <property type="match status" value="1"/>
</dbReference>
<feature type="region of interest" description="Disordered" evidence="1">
    <location>
        <begin position="114"/>
        <end position="135"/>
    </location>
</feature>
<dbReference type="GO" id="GO:0015666">
    <property type="term" value="F:restriction endodeoxyribonuclease activity"/>
    <property type="evidence" value="ECO:0007669"/>
    <property type="project" value="TreeGrafter"/>
</dbReference>
<dbReference type="EMBL" id="LBDA02000004">
    <property type="protein sequence ID" value="OIK29295.1"/>
    <property type="molecule type" value="Genomic_DNA"/>
</dbReference>
<feature type="transmembrane region" description="Helical" evidence="2">
    <location>
        <begin position="40"/>
        <end position="58"/>
    </location>
</feature>
<gene>
    <name evidence="4" type="ORF">VT52_001935</name>
</gene>
<dbReference type="SUPFAM" id="SSF52980">
    <property type="entry name" value="Restriction endonuclease-like"/>
    <property type="match status" value="1"/>
</dbReference>
<keyword evidence="2" id="KW-0812">Transmembrane</keyword>
<dbReference type="PANTHER" id="PTHR30015">
    <property type="entry name" value="MRR RESTRICTION SYSTEM PROTEIN"/>
    <property type="match status" value="1"/>
</dbReference>
<feature type="transmembrane region" description="Helical" evidence="2">
    <location>
        <begin position="12"/>
        <end position="34"/>
    </location>
</feature>
<evidence type="ECO:0000313" key="4">
    <source>
        <dbReference type="EMBL" id="OIK29295.1"/>
    </source>
</evidence>
<name>A0A1J4QB61_9ACTN</name>
<evidence type="ECO:0000259" key="3">
    <source>
        <dbReference type="Pfam" id="PF04471"/>
    </source>
</evidence>
<keyword evidence="2" id="KW-0472">Membrane</keyword>
<evidence type="ECO:0000313" key="5">
    <source>
        <dbReference type="Proteomes" id="UP000034838"/>
    </source>
</evidence>
<dbReference type="InterPro" id="IPR052906">
    <property type="entry name" value="Type_IV_Methyl-Rstrct_Enzyme"/>
</dbReference>
<keyword evidence="4" id="KW-0540">Nuclease</keyword>
<keyword evidence="4" id="KW-0378">Hydrolase</keyword>
<keyword evidence="5" id="KW-1185">Reference proteome</keyword>
<dbReference type="Pfam" id="PF04471">
    <property type="entry name" value="Mrr_cat"/>
    <property type="match status" value="1"/>
</dbReference>
<dbReference type="OrthoDB" id="5181666at2"/>